<keyword evidence="1" id="KW-0472">Membrane</keyword>
<dbReference type="GO" id="GO:0016020">
    <property type="term" value="C:membrane"/>
    <property type="evidence" value="ECO:0007669"/>
    <property type="project" value="UniProtKB-UniRule"/>
</dbReference>
<evidence type="ECO:0000259" key="4">
    <source>
        <dbReference type="PROSITE" id="PS51123"/>
    </source>
</evidence>
<proteinExistence type="predicted"/>
<dbReference type="RefSeq" id="WP_188550355.1">
    <property type="nucleotide sequence ID" value="NZ_BMFY01000005.1"/>
</dbReference>
<protein>
    <recommendedName>
        <fullName evidence="4">OmpA-like domain-containing protein</fullName>
    </recommendedName>
</protein>
<dbReference type="PROSITE" id="PS51257">
    <property type="entry name" value="PROKAR_LIPOPROTEIN"/>
    <property type="match status" value="1"/>
</dbReference>
<evidence type="ECO:0000256" key="1">
    <source>
        <dbReference type="PROSITE-ProRule" id="PRU00473"/>
    </source>
</evidence>
<feature type="compositionally biased region" description="Acidic residues" evidence="2">
    <location>
        <begin position="455"/>
        <end position="467"/>
    </location>
</feature>
<dbReference type="Proteomes" id="UP000616114">
    <property type="component" value="Unassembled WGS sequence"/>
</dbReference>
<dbReference type="SUPFAM" id="SSF103088">
    <property type="entry name" value="OmpA-like"/>
    <property type="match status" value="1"/>
</dbReference>
<feature type="signal peptide" evidence="3">
    <location>
        <begin position="1"/>
        <end position="25"/>
    </location>
</feature>
<evidence type="ECO:0000313" key="5">
    <source>
        <dbReference type="EMBL" id="GGA13475.1"/>
    </source>
</evidence>
<sequence>MSILRFRGALAALLATAFLLSACGAADEENQAEGTREPVPLTAPPADPRMQETQGFWRASTLPEPLAAAEFSLPSEAAGGESASARLEVLSLDSDGEFARLVLAWLPPVAEPALGAQTLTAQSARAGGVPWVRLVDTRTAQVLEPLQGESGSFDHEAPPQVRDAAAAETTRGACICSYALGEDASRSGKPERTELIFVDFPAPEGGRVDVFAGEWHEPLSDVPISTDEPFMLPDDGLAGFRMLSAAARQPSPVYGSGARYARTEPLRSRTDHPGGLIVTGHGRVREVHIPAGALFGQDSYELDADDDLLGGLAGILDAQAAGGTTAVVEGHTAQRNDQDRALDLSERRARALARELESRLDSDLPLEAEGHGAQAPLVPHADLGGAPVEEHRDLNERMTLRYVPADGADAAELPDAGAPAPPELPEAEETETAEGAALSVLLPVPGEPGAAPGDEAGEDAAESADESGGERGHDDHDDDDESDDAEDGPRSLRLDVQDAEREGDIVTVRLAFALTGEDETDPEAFSGQDQRGGSFGPNLYAAPSPAVPGAANLALTAGGQQHRPLAIGAAGCLCTEVAGTGTALSTQPSPMFARFRLPERTEGPPVIRIAGTAQFTLPEELTERIMED</sequence>
<dbReference type="Gene3D" id="3.30.1330.60">
    <property type="entry name" value="OmpA-like domain"/>
    <property type="match status" value="1"/>
</dbReference>
<evidence type="ECO:0000313" key="6">
    <source>
        <dbReference type="Proteomes" id="UP000616114"/>
    </source>
</evidence>
<organism evidence="5 6">
    <name type="scientific">Sediminivirga luteola</name>
    <dbReference type="NCBI Taxonomy" id="1774748"/>
    <lineage>
        <taxon>Bacteria</taxon>
        <taxon>Bacillati</taxon>
        <taxon>Actinomycetota</taxon>
        <taxon>Actinomycetes</taxon>
        <taxon>Micrococcales</taxon>
        <taxon>Brevibacteriaceae</taxon>
        <taxon>Sediminivirga</taxon>
    </lineage>
</organism>
<dbReference type="EMBL" id="BMFY01000005">
    <property type="protein sequence ID" value="GGA13475.1"/>
    <property type="molecule type" value="Genomic_DNA"/>
</dbReference>
<feature type="compositionally biased region" description="Acidic residues" evidence="2">
    <location>
        <begin position="476"/>
        <end position="486"/>
    </location>
</feature>
<keyword evidence="6" id="KW-1185">Reference proteome</keyword>
<evidence type="ECO:0000256" key="3">
    <source>
        <dbReference type="SAM" id="SignalP"/>
    </source>
</evidence>
<keyword evidence="3" id="KW-0732">Signal</keyword>
<dbReference type="PROSITE" id="PS51123">
    <property type="entry name" value="OMPA_2"/>
    <property type="match status" value="1"/>
</dbReference>
<reference evidence="5" key="2">
    <citation type="submission" date="2020-09" db="EMBL/GenBank/DDBJ databases">
        <authorList>
            <person name="Sun Q."/>
            <person name="Zhou Y."/>
        </authorList>
    </citation>
    <scope>NUCLEOTIDE SEQUENCE</scope>
    <source>
        <strain evidence="5">CGMCC 1.12785</strain>
    </source>
</reference>
<reference evidence="5" key="1">
    <citation type="journal article" date="2014" name="Int. J. Syst. Evol. Microbiol.">
        <title>Complete genome sequence of Corynebacterium casei LMG S-19264T (=DSM 44701T), isolated from a smear-ripened cheese.</title>
        <authorList>
            <consortium name="US DOE Joint Genome Institute (JGI-PGF)"/>
            <person name="Walter F."/>
            <person name="Albersmeier A."/>
            <person name="Kalinowski J."/>
            <person name="Ruckert C."/>
        </authorList>
    </citation>
    <scope>NUCLEOTIDE SEQUENCE</scope>
    <source>
        <strain evidence="5">CGMCC 1.12785</strain>
    </source>
</reference>
<dbReference type="InterPro" id="IPR006665">
    <property type="entry name" value="OmpA-like"/>
</dbReference>
<feature type="region of interest" description="Disordered" evidence="2">
    <location>
        <begin position="410"/>
        <end position="499"/>
    </location>
</feature>
<dbReference type="AlphaFoldDB" id="A0A8J2XKD1"/>
<accession>A0A8J2XKD1</accession>
<dbReference type="InterPro" id="IPR036737">
    <property type="entry name" value="OmpA-like_sf"/>
</dbReference>
<feature type="compositionally biased region" description="Basic and acidic residues" evidence="2">
    <location>
        <begin position="487"/>
        <end position="499"/>
    </location>
</feature>
<gene>
    <name evidence="5" type="ORF">GCM10011333_15580</name>
</gene>
<evidence type="ECO:0000256" key="2">
    <source>
        <dbReference type="SAM" id="MobiDB-lite"/>
    </source>
</evidence>
<name>A0A8J2XKD1_9MICO</name>
<feature type="chain" id="PRO_5035211563" description="OmpA-like domain-containing protein" evidence="3">
    <location>
        <begin position="26"/>
        <end position="628"/>
    </location>
</feature>
<feature type="domain" description="OmpA-like" evidence="4">
    <location>
        <begin position="282"/>
        <end position="406"/>
    </location>
</feature>
<dbReference type="Pfam" id="PF00691">
    <property type="entry name" value="OmpA"/>
    <property type="match status" value="1"/>
</dbReference>
<comment type="caution">
    <text evidence="5">The sequence shown here is derived from an EMBL/GenBank/DDBJ whole genome shotgun (WGS) entry which is preliminary data.</text>
</comment>